<protein>
    <submittedName>
        <fullName evidence="1">Uncharacterized protein</fullName>
    </submittedName>
</protein>
<accession>A0AA36H061</accession>
<evidence type="ECO:0000313" key="2">
    <source>
        <dbReference type="Proteomes" id="UP001176961"/>
    </source>
</evidence>
<organism evidence="1 2">
    <name type="scientific">Cylicocyclus nassatus</name>
    <name type="common">Nematode worm</name>
    <dbReference type="NCBI Taxonomy" id="53992"/>
    <lineage>
        <taxon>Eukaryota</taxon>
        <taxon>Metazoa</taxon>
        <taxon>Ecdysozoa</taxon>
        <taxon>Nematoda</taxon>
        <taxon>Chromadorea</taxon>
        <taxon>Rhabditida</taxon>
        <taxon>Rhabditina</taxon>
        <taxon>Rhabditomorpha</taxon>
        <taxon>Strongyloidea</taxon>
        <taxon>Strongylidae</taxon>
        <taxon>Cylicocyclus</taxon>
    </lineage>
</organism>
<gene>
    <name evidence="1" type="ORF">CYNAS_LOCUS13589</name>
</gene>
<evidence type="ECO:0000313" key="1">
    <source>
        <dbReference type="EMBL" id="CAJ0601606.1"/>
    </source>
</evidence>
<dbReference type="AlphaFoldDB" id="A0AA36H061"/>
<sequence>MMEEGQEVQLCMLVRLDNRLEMAITISKADIPYVYCEPLLDSAMLSNTVFHAQDKVIKSNLGEITGGQRVLQCTLPNLEELVWHNVDMDLLLKSNFPKYLLSITAEAQSMYGFQLLSEAHINTMFSRSQYDGYQVEPIQFFREIISIEIFVFC</sequence>
<dbReference type="Proteomes" id="UP001176961">
    <property type="component" value="Unassembled WGS sequence"/>
</dbReference>
<name>A0AA36H061_CYLNA</name>
<proteinExistence type="predicted"/>
<comment type="caution">
    <text evidence="1">The sequence shown here is derived from an EMBL/GenBank/DDBJ whole genome shotgun (WGS) entry which is preliminary data.</text>
</comment>
<keyword evidence="2" id="KW-1185">Reference proteome</keyword>
<dbReference type="EMBL" id="CATQJL010000305">
    <property type="protein sequence ID" value="CAJ0601606.1"/>
    <property type="molecule type" value="Genomic_DNA"/>
</dbReference>
<reference evidence="1" key="1">
    <citation type="submission" date="2023-07" db="EMBL/GenBank/DDBJ databases">
        <authorList>
            <consortium name="CYATHOMIX"/>
        </authorList>
    </citation>
    <scope>NUCLEOTIDE SEQUENCE</scope>
    <source>
        <strain evidence="1">N/A</strain>
    </source>
</reference>